<feature type="domain" description="Flagellar hook-length control protein-like C-terminal" evidence="2">
    <location>
        <begin position="270"/>
        <end position="340"/>
    </location>
</feature>
<feature type="region of interest" description="Disordered" evidence="1">
    <location>
        <begin position="342"/>
        <end position="371"/>
    </location>
</feature>
<dbReference type="EMBL" id="JAVDWA010000002">
    <property type="protein sequence ID" value="MDR7072143.1"/>
    <property type="molecule type" value="Genomic_DNA"/>
</dbReference>
<dbReference type="Pfam" id="PF02120">
    <property type="entry name" value="Flg_hook"/>
    <property type="match status" value="1"/>
</dbReference>
<organism evidence="3 4">
    <name type="scientific">Fictibacillus barbaricus</name>
    <dbReference type="NCBI Taxonomy" id="182136"/>
    <lineage>
        <taxon>Bacteria</taxon>
        <taxon>Bacillati</taxon>
        <taxon>Bacillota</taxon>
        <taxon>Bacilli</taxon>
        <taxon>Bacillales</taxon>
        <taxon>Fictibacillaceae</taxon>
        <taxon>Fictibacillus</taxon>
    </lineage>
</organism>
<feature type="compositionally biased region" description="Low complexity" evidence="1">
    <location>
        <begin position="345"/>
        <end position="354"/>
    </location>
</feature>
<evidence type="ECO:0000259" key="2">
    <source>
        <dbReference type="Pfam" id="PF02120"/>
    </source>
</evidence>
<dbReference type="Gene3D" id="3.30.750.140">
    <property type="match status" value="1"/>
</dbReference>
<dbReference type="RefSeq" id="WP_310257417.1">
    <property type="nucleotide sequence ID" value="NZ_JAVDWA010000002.1"/>
</dbReference>
<dbReference type="Proteomes" id="UP001258181">
    <property type="component" value="Unassembled WGS sequence"/>
</dbReference>
<dbReference type="CDD" id="cd17470">
    <property type="entry name" value="T3SS_Flik_C"/>
    <property type="match status" value="1"/>
</dbReference>
<sequence>MQVINSQTVAQNQISVQGLKKASGAGTLFSQLLGTAEQSDPQIKNGIDGIVQSLLSMPGLLDLFHNGDAIENEDIQSILTELPAELKELLEEKLDEPIDAAALLNNPAPEMKIVFLLQAVYNDQNENISEPMKKEINMLIEKWFPAVKLDKNDPLIKQVKQIFEQAMQQMNVQGKQDKNSFYKVIENLNTEKKLQTYVEQAFQRYVPIKQIDKAPPVKELQTFQSSLPLLEQLSLRAPTSADEGQKQQFVRDIQQIISRGKIVVSESGFAKMHIKLNPEHLGTIDIQLIQKQGEITAKIVASSHAAKEALDSHLTQLKQAFSGQNIDFEKIEVFMNSDEQTFKFNDQGNQGQRDQNQHDRSSNESPESNHVTFEEQLLQMVLNEKV</sequence>
<evidence type="ECO:0000256" key="1">
    <source>
        <dbReference type="SAM" id="MobiDB-lite"/>
    </source>
</evidence>
<proteinExistence type="predicted"/>
<gene>
    <name evidence="3" type="ORF">J2X07_001120</name>
</gene>
<evidence type="ECO:0000313" key="3">
    <source>
        <dbReference type="EMBL" id="MDR7072143.1"/>
    </source>
</evidence>
<protein>
    <recommendedName>
        <fullName evidence="2">Flagellar hook-length control protein-like C-terminal domain-containing protein</fullName>
    </recommendedName>
</protein>
<comment type="caution">
    <text evidence="3">The sequence shown here is derived from an EMBL/GenBank/DDBJ whole genome shotgun (WGS) entry which is preliminary data.</text>
</comment>
<evidence type="ECO:0000313" key="4">
    <source>
        <dbReference type="Proteomes" id="UP001258181"/>
    </source>
</evidence>
<name>A0ABU1TY57_9BACL</name>
<dbReference type="InterPro" id="IPR021136">
    <property type="entry name" value="Flagellar_hook_control-like_C"/>
</dbReference>
<reference evidence="3 4" key="1">
    <citation type="submission" date="2023-07" db="EMBL/GenBank/DDBJ databases">
        <title>Sorghum-associated microbial communities from plants grown in Nebraska, USA.</title>
        <authorList>
            <person name="Schachtman D."/>
        </authorList>
    </citation>
    <scope>NUCLEOTIDE SEQUENCE [LARGE SCALE GENOMIC DNA]</scope>
    <source>
        <strain evidence="3 4">BE211</strain>
    </source>
</reference>
<dbReference type="InterPro" id="IPR038610">
    <property type="entry name" value="FliK-like_C_sf"/>
</dbReference>
<accession>A0ABU1TY57</accession>
<keyword evidence="4" id="KW-1185">Reference proteome</keyword>